<comment type="subunit">
    <text evidence="14">Homohexamer.</text>
</comment>
<dbReference type="GO" id="GO:0004222">
    <property type="term" value="F:metalloendopeptidase activity"/>
    <property type="evidence" value="ECO:0007669"/>
    <property type="project" value="InterPro"/>
</dbReference>
<keyword evidence="12 14" id="KW-0472">Membrane</keyword>
<keyword evidence="3 14" id="KW-0645">Protease</keyword>
<dbReference type="NCBIfam" id="TIGR01241">
    <property type="entry name" value="FtsH_fam"/>
    <property type="match status" value="1"/>
</dbReference>
<dbReference type="Pfam" id="PF00004">
    <property type="entry name" value="AAA"/>
    <property type="match status" value="1"/>
</dbReference>
<evidence type="ECO:0000256" key="9">
    <source>
        <dbReference type="ARBA" id="ARBA00022840"/>
    </source>
</evidence>
<keyword evidence="19" id="KW-1185">Reference proteome</keyword>
<evidence type="ECO:0000256" key="5">
    <source>
        <dbReference type="ARBA" id="ARBA00022723"/>
    </source>
</evidence>
<dbReference type="PANTHER" id="PTHR23076">
    <property type="entry name" value="METALLOPROTEASE M41 FTSH"/>
    <property type="match status" value="1"/>
</dbReference>
<sequence length="694" mass="75848">MKNKRNRLFTNGLFYIIVFLLLLWGINWALGGGKAAGSTENISYSQFVKQLKNGKVKSFSVQPANGVYSISGSYKKAQKSSSKTASYDFLTGNSSKTVSGFNTNMLQNNSSVKTVESLATKYGAKITAQGESQSGSWIATLITVVPTIFFIVMFWMMMNQSAGGGGRGGVLNFGKSKVKPEDPTKNKVRFSDVAGEEEEKQELVEVVEFLRDPSRYLKLGARIPSGVLLEGPPGTGKTLLARAVAGEAGVPFYSISGSDFVEMFVGVGASRVRDLFENAKKTSPSIIFIDEIDAIGRRRGNGVGGGNDEREQTLNQLLVEMDGFEGDEGVIVMAATNRSDVLDPALLRPGRFDRKVLVGRPDVKGREAILRVHAKNKPLADDVDLKEVARQTPGFVGADLENVLNEAALVAARRNKTEITAADIDEAEDRVIAGPAKKDRMISDEERKRVAFHEAGHSICGLVLSDSRTVRKVTIVPRGRAGGYNIMLPKDDQFILTKKQLMEQIVGLMGGRAGEEVVIGDRSTGASNDFEQATAIAHSMVVNYGMTDELGMVQLEKEGQVEYGVKPYSEATAAKIDEAVKKILDEAHKKAIEIVKDNREKHKLIAEALLKYETLNEKQIMALYKTGKMPETDQDQFPSESKASTYEEAKAAMEKKEHEKAQPEAKATEVETKSEESDKESTKVDKADNSEEQD</sequence>
<keyword evidence="6 14" id="KW-0547">Nucleotide-binding</keyword>
<dbReference type="CDD" id="cd19501">
    <property type="entry name" value="RecA-like_FtsH"/>
    <property type="match status" value="1"/>
</dbReference>
<keyword evidence="7 14" id="KW-0378">Hydrolase</keyword>
<dbReference type="InterPro" id="IPR005936">
    <property type="entry name" value="FtsH"/>
</dbReference>
<evidence type="ECO:0000256" key="16">
    <source>
        <dbReference type="SAM" id="MobiDB-lite"/>
    </source>
</evidence>
<dbReference type="eggNOG" id="COG0465">
    <property type="taxonomic scope" value="Bacteria"/>
</dbReference>
<comment type="similarity">
    <text evidence="2 14">In the C-terminal section; belongs to the peptidase M41 family.</text>
</comment>
<dbReference type="GO" id="GO:0005886">
    <property type="term" value="C:plasma membrane"/>
    <property type="evidence" value="ECO:0007669"/>
    <property type="project" value="UniProtKB-SubCell"/>
</dbReference>
<dbReference type="SMART" id="SM00382">
    <property type="entry name" value="AAA"/>
    <property type="match status" value="1"/>
</dbReference>
<feature type="binding site" evidence="14">
    <location>
        <position position="453"/>
    </location>
    <ligand>
        <name>Zn(2+)</name>
        <dbReference type="ChEBI" id="CHEBI:29105"/>
        <note>catalytic</note>
    </ligand>
</feature>
<dbReference type="EC" id="3.4.24.-" evidence="14"/>
<comment type="cofactor">
    <cofactor evidence="14">
        <name>Zn(2+)</name>
        <dbReference type="ChEBI" id="CHEBI:29105"/>
    </cofactor>
    <text evidence="14">Binds 1 zinc ion per subunit.</text>
</comment>
<dbReference type="GO" id="GO:0004176">
    <property type="term" value="F:ATP-dependent peptidase activity"/>
    <property type="evidence" value="ECO:0007669"/>
    <property type="project" value="InterPro"/>
</dbReference>
<dbReference type="GO" id="GO:0030163">
    <property type="term" value="P:protein catabolic process"/>
    <property type="evidence" value="ECO:0007669"/>
    <property type="project" value="UniProtKB-UniRule"/>
</dbReference>
<comment type="subcellular location">
    <subcellularLocation>
        <location evidence="14">Cell membrane</location>
        <topology evidence="14">Multi-pass membrane protein</topology>
        <orientation evidence="14">Cytoplasmic side</orientation>
    </subcellularLocation>
    <subcellularLocation>
        <location evidence="1">Membrane</location>
    </subcellularLocation>
</comment>
<dbReference type="InterPro" id="IPR000642">
    <property type="entry name" value="Peptidase_M41"/>
</dbReference>
<protein>
    <recommendedName>
        <fullName evidence="14">ATP-dependent zinc metalloprotease FtsH</fullName>
        <ecNumber evidence="14">3.4.24.-</ecNumber>
    </recommendedName>
</protein>
<evidence type="ECO:0000256" key="6">
    <source>
        <dbReference type="ARBA" id="ARBA00022741"/>
    </source>
</evidence>
<dbReference type="HAMAP" id="MF_01458">
    <property type="entry name" value="FtsH"/>
    <property type="match status" value="1"/>
</dbReference>
<feature type="transmembrane region" description="Helical" evidence="14">
    <location>
        <begin position="137"/>
        <end position="157"/>
    </location>
</feature>
<keyword evidence="4 14" id="KW-0812">Transmembrane</keyword>
<dbReference type="InterPro" id="IPR037219">
    <property type="entry name" value="Peptidase_M41-like"/>
</dbReference>
<evidence type="ECO:0000256" key="15">
    <source>
        <dbReference type="RuleBase" id="RU003651"/>
    </source>
</evidence>
<feature type="compositionally biased region" description="Polar residues" evidence="16">
    <location>
        <begin position="635"/>
        <end position="644"/>
    </location>
</feature>
<dbReference type="Pfam" id="PF17862">
    <property type="entry name" value="AAA_lid_3"/>
    <property type="match status" value="1"/>
</dbReference>
<evidence type="ECO:0000256" key="13">
    <source>
        <dbReference type="ARBA" id="ARBA00061570"/>
    </source>
</evidence>
<dbReference type="Pfam" id="PF06480">
    <property type="entry name" value="FtsH_ext"/>
    <property type="match status" value="1"/>
</dbReference>
<dbReference type="Pfam" id="PF01434">
    <property type="entry name" value="Peptidase_M41"/>
    <property type="match status" value="1"/>
</dbReference>
<dbReference type="InterPro" id="IPR041569">
    <property type="entry name" value="AAA_lid_3"/>
</dbReference>
<feature type="domain" description="AAA+ ATPase" evidence="17">
    <location>
        <begin position="223"/>
        <end position="362"/>
    </location>
</feature>
<evidence type="ECO:0000256" key="12">
    <source>
        <dbReference type="ARBA" id="ARBA00023136"/>
    </source>
</evidence>
<feature type="region of interest" description="Disordered" evidence="16">
    <location>
        <begin position="630"/>
        <end position="694"/>
    </location>
</feature>
<reference evidence="18 19" key="1">
    <citation type="journal article" date="2015" name="Genome Announc.">
        <title>Expanding the biotechnology potential of lactobacilli through comparative genomics of 213 strains and associated genera.</title>
        <authorList>
            <person name="Sun Z."/>
            <person name="Harris H.M."/>
            <person name="McCann A."/>
            <person name="Guo C."/>
            <person name="Argimon S."/>
            <person name="Zhang W."/>
            <person name="Yang X."/>
            <person name="Jeffery I.B."/>
            <person name="Cooney J.C."/>
            <person name="Kagawa T.F."/>
            <person name="Liu W."/>
            <person name="Song Y."/>
            <person name="Salvetti E."/>
            <person name="Wrobel A."/>
            <person name="Rasinkangas P."/>
            <person name="Parkhill J."/>
            <person name="Rea M.C."/>
            <person name="O'Sullivan O."/>
            <person name="Ritari J."/>
            <person name="Douillard F.P."/>
            <person name="Paul Ross R."/>
            <person name="Yang R."/>
            <person name="Briner A.E."/>
            <person name="Felis G.E."/>
            <person name="de Vos W.M."/>
            <person name="Barrangou R."/>
            <person name="Klaenhammer T.R."/>
            <person name="Caufield P.W."/>
            <person name="Cui Y."/>
            <person name="Zhang H."/>
            <person name="O'Toole P.W."/>
        </authorList>
    </citation>
    <scope>NUCLEOTIDE SEQUENCE [LARGE SCALE GENOMIC DNA]</scope>
    <source>
        <strain evidence="18 19">DSM 15354</strain>
    </source>
</reference>
<dbReference type="SUPFAM" id="SSF52540">
    <property type="entry name" value="P-loop containing nucleoside triphosphate hydrolases"/>
    <property type="match status" value="1"/>
</dbReference>
<name>A0A0R1S1N3_9LACO</name>
<dbReference type="PATRIC" id="fig|1122152.4.peg.1371"/>
<dbReference type="Gene3D" id="1.20.58.760">
    <property type="entry name" value="Peptidase M41"/>
    <property type="match status" value="1"/>
</dbReference>
<feature type="binding site" evidence="14">
    <location>
        <begin position="231"/>
        <end position="238"/>
    </location>
    <ligand>
        <name>ATP</name>
        <dbReference type="ChEBI" id="CHEBI:30616"/>
    </ligand>
</feature>
<dbReference type="Gene3D" id="1.10.8.60">
    <property type="match status" value="1"/>
</dbReference>
<dbReference type="FunFam" id="1.20.58.760:FF:000001">
    <property type="entry name" value="ATP-dependent zinc metalloprotease FtsH"/>
    <property type="match status" value="1"/>
</dbReference>
<evidence type="ECO:0000256" key="3">
    <source>
        <dbReference type="ARBA" id="ARBA00022670"/>
    </source>
</evidence>
<evidence type="ECO:0000256" key="1">
    <source>
        <dbReference type="ARBA" id="ARBA00004370"/>
    </source>
</evidence>
<dbReference type="InterPro" id="IPR027417">
    <property type="entry name" value="P-loop_NTPase"/>
</dbReference>
<keyword evidence="14" id="KW-1003">Cell membrane</keyword>
<comment type="similarity">
    <text evidence="15">Belongs to the AAA ATPase family.</text>
</comment>
<feature type="compositionally biased region" description="Basic and acidic residues" evidence="16">
    <location>
        <begin position="645"/>
        <end position="694"/>
    </location>
</feature>
<feature type="transmembrane region" description="Helical" evidence="14">
    <location>
        <begin position="12"/>
        <end position="30"/>
    </location>
</feature>
<accession>A0A0R1S1N3</accession>
<feature type="active site" evidence="14">
    <location>
        <position position="454"/>
    </location>
</feature>
<dbReference type="GO" id="GO:0008270">
    <property type="term" value="F:zinc ion binding"/>
    <property type="evidence" value="ECO:0007669"/>
    <property type="project" value="UniProtKB-UniRule"/>
</dbReference>
<dbReference type="GO" id="GO:0006508">
    <property type="term" value="P:proteolysis"/>
    <property type="evidence" value="ECO:0007669"/>
    <property type="project" value="UniProtKB-KW"/>
</dbReference>
<dbReference type="OrthoDB" id="9809379at2"/>
<dbReference type="FunFam" id="3.40.50.300:FF:000001">
    <property type="entry name" value="ATP-dependent zinc metalloprotease FtsH"/>
    <property type="match status" value="1"/>
</dbReference>
<keyword evidence="5 14" id="KW-0479">Metal-binding</keyword>
<evidence type="ECO:0000256" key="8">
    <source>
        <dbReference type="ARBA" id="ARBA00022833"/>
    </source>
</evidence>
<evidence type="ECO:0000313" key="19">
    <source>
        <dbReference type="Proteomes" id="UP000051931"/>
    </source>
</evidence>
<keyword evidence="9 14" id="KW-0067">ATP-binding</keyword>
<feature type="binding site" evidence="14">
    <location>
        <position position="457"/>
    </location>
    <ligand>
        <name>Zn(2+)</name>
        <dbReference type="ChEBI" id="CHEBI:29105"/>
        <note>catalytic</note>
    </ligand>
</feature>
<dbReference type="PANTHER" id="PTHR23076:SF113">
    <property type="entry name" value="ATP-DEPENDENT ZINC METALLOPROTEASE FTSH 1, CHLOROPLASTIC-RELATED"/>
    <property type="match status" value="1"/>
</dbReference>
<feature type="binding site" evidence="14">
    <location>
        <position position="529"/>
    </location>
    <ligand>
        <name>Zn(2+)</name>
        <dbReference type="ChEBI" id="CHEBI:29105"/>
        <note>catalytic</note>
    </ligand>
</feature>
<keyword evidence="8 14" id="KW-0862">Zinc</keyword>
<dbReference type="EMBL" id="AZFB01000009">
    <property type="protein sequence ID" value="KRL62569.1"/>
    <property type="molecule type" value="Genomic_DNA"/>
</dbReference>
<dbReference type="SUPFAM" id="SSF140990">
    <property type="entry name" value="FtsH protease domain-like"/>
    <property type="match status" value="1"/>
</dbReference>
<evidence type="ECO:0000256" key="7">
    <source>
        <dbReference type="ARBA" id="ARBA00022801"/>
    </source>
</evidence>
<evidence type="ECO:0000259" key="17">
    <source>
        <dbReference type="SMART" id="SM00382"/>
    </source>
</evidence>
<dbReference type="RefSeq" id="WP_027825700.1">
    <property type="nucleotide sequence ID" value="NZ_AZFB01000009.1"/>
</dbReference>
<dbReference type="InterPro" id="IPR003959">
    <property type="entry name" value="ATPase_AAA_core"/>
</dbReference>
<keyword evidence="10 14" id="KW-1133">Transmembrane helix</keyword>
<evidence type="ECO:0000256" key="11">
    <source>
        <dbReference type="ARBA" id="ARBA00023049"/>
    </source>
</evidence>
<proteinExistence type="inferred from homology"/>
<dbReference type="PROSITE" id="PS00674">
    <property type="entry name" value="AAA"/>
    <property type="match status" value="1"/>
</dbReference>
<comment type="caution">
    <text evidence="18">The sequence shown here is derived from an EMBL/GenBank/DDBJ whole genome shotgun (WGS) entry which is preliminary data.</text>
</comment>
<keyword evidence="11 14" id="KW-0482">Metalloprotease</keyword>
<evidence type="ECO:0000256" key="14">
    <source>
        <dbReference type="HAMAP-Rule" id="MF_01458"/>
    </source>
</evidence>
<dbReference type="InterPro" id="IPR003593">
    <property type="entry name" value="AAA+_ATPase"/>
</dbReference>
<dbReference type="FunFam" id="1.10.8.60:FF:000001">
    <property type="entry name" value="ATP-dependent zinc metalloprotease FtsH"/>
    <property type="match status" value="1"/>
</dbReference>
<dbReference type="Gene3D" id="3.40.50.300">
    <property type="entry name" value="P-loop containing nucleotide triphosphate hydrolases"/>
    <property type="match status" value="1"/>
</dbReference>
<dbReference type="InterPro" id="IPR011546">
    <property type="entry name" value="Pept_M41_FtsH_extracell"/>
</dbReference>
<dbReference type="Proteomes" id="UP000051931">
    <property type="component" value="Unassembled WGS sequence"/>
</dbReference>
<dbReference type="GO" id="GO:0005524">
    <property type="term" value="F:ATP binding"/>
    <property type="evidence" value="ECO:0007669"/>
    <property type="project" value="UniProtKB-UniRule"/>
</dbReference>
<comment type="function">
    <text evidence="14">Acts as a processive, ATP-dependent zinc metallopeptidase for both cytoplasmic and membrane proteins. Plays a role in the quality control of integral membrane proteins.</text>
</comment>
<dbReference type="STRING" id="1122152.GCA_000425905_00720"/>
<gene>
    <name evidence="14" type="primary">ftsH</name>
    <name evidence="18" type="ORF">FC23_GL001336</name>
</gene>
<organism evidence="18 19">
    <name type="scientific">Lactobacillus psittaci DSM 15354</name>
    <dbReference type="NCBI Taxonomy" id="1122152"/>
    <lineage>
        <taxon>Bacteria</taxon>
        <taxon>Bacillati</taxon>
        <taxon>Bacillota</taxon>
        <taxon>Bacilli</taxon>
        <taxon>Lactobacillales</taxon>
        <taxon>Lactobacillaceae</taxon>
        <taxon>Lactobacillus</taxon>
    </lineage>
</organism>
<evidence type="ECO:0000313" key="18">
    <source>
        <dbReference type="EMBL" id="KRL62569.1"/>
    </source>
</evidence>
<dbReference type="InterPro" id="IPR003960">
    <property type="entry name" value="ATPase_AAA_CS"/>
</dbReference>
<evidence type="ECO:0000256" key="4">
    <source>
        <dbReference type="ARBA" id="ARBA00022692"/>
    </source>
</evidence>
<dbReference type="AlphaFoldDB" id="A0A0R1S1N3"/>
<evidence type="ECO:0000256" key="2">
    <source>
        <dbReference type="ARBA" id="ARBA00010044"/>
    </source>
</evidence>
<dbReference type="GO" id="GO:0016887">
    <property type="term" value="F:ATP hydrolysis activity"/>
    <property type="evidence" value="ECO:0007669"/>
    <property type="project" value="UniProtKB-UniRule"/>
</dbReference>
<evidence type="ECO:0000256" key="10">
    <source>
        <dbReference type="ARBA" id="ARBA00022989"/>
    </source>
</evidence>
<comment type="similarity">
    <text evidence="13 14">In the central section; belongs to the AAA ATPase family.</text>
</comment>